<sequence>MADASRPLLKLSYFKVRGRAEMTRLVFAAGGVPFEDERVPFEEQKRRKEAGELPFGQFPTLAVGDRLFAQSYSIAKYAARVAGLMPADPLDVLQAEGIVDSTDDVRSKFVAIRYMPLDPNAVQEKYREWFNATLPVWLEKFERLCRPGQFLVGDSLTVADVAVFNMCDYLMSPSCAQQAASPELCALAAGCLGSFPRLQELRQKVAEVPAIKAWLDKRPQTPHDDVRTLRDAEFN</sequence>
<dbReference type="CDD" id="cd03039">
    <property type="entry name" value="GST_N_Sigma_like"/>
    <property type="match status" value="1"/>
</dbReference>
<feature type="domain" description="GST N-terminal" evidence="1">
    <location>
        <begin position="7"/>
        <end position="86"/>
    </location>
</feature>
<dbReference type="InterPro" id="IPR036282">
    <property type="entry name" value="Glutathione-S-Trfase_C_sf"/>
</dbReference>
<dbReference type="SFLD" id="SFLDG00363">
    <property type="entry name" value="AMPS_(cytGST):_Alpha-__Mu-__Pi"/>
    <property type="match status" value="1"/>
</dbReference>
<dbReference type="Pfam" id="PF02798">
    <property type="entry name" value="GST_N"/>
    <property type="match status" value="1"/>
</dbReference>
<dbReference type="InterPro" id="IPR040079">
    <property type="entry name" value="Glutathione_S-Trfase"/>
</dbReference>
<dbReference type="PANTHER" id="PTHR11571">
    <property type="entry name" value="GLUTATHIONE S-TRANSFERASE"/>
    <property type="match status" value="1"/>
</dbReference>
<accession>A0A7S3LZ67</accession>
<feature type="domain" description="GST C-terminal" evidence="2">
    <location>
        <begin position="88"/>
        <end position="223"/>
    </location>
</feature>
<dbReference type="GO" id="GO:0004364">
    <property type="term" value="F:glutathione transferase activity"/>
    <property type="evidence" value="ECO:0007669"/>
    <property type="project" value="TreeGrafter"/>
</dbReference>
<dbReference type="InterPro" id="IPR036249">
    <property type="entry name" value="Thioredoxin-like_sf"/>
</dbReference>
<dbReference type="PROSITE" id="PS50405">
    <property type="entry name" value="GST_CTER"/>
    <property type="match status" value="1"/>
</dbReference>
<dbReference type="PROSITE" id="PS50404">
    <property type="entry name" value="GST_NTER"/>
    <property type="match status" value="1"/>
</dbReference>
<protein>
    <recommendedName>
        <fullName evidence="4">Glutathione S-transferase</fullName>
    </recommendedName>
</protein>
<proteinExistence type="predicted"/>
<dbReference type="InterPro" id="IPR004045">
    <property type="entry name" value="Glutathione_S-Trfase_N"/>
</dbReference>
<organism evidence="3">
    <name type="scientific">Spumella elongata</name>
    <dbReference type="NCBI Taxonomy" id="89044"/>
    <lineage>
        <taxon>Eukaryota</taxon>
        <taxon>Sar</taxon>
        <taxon>Stramenopiles</taxon>
        <taxon>Ochrophyta</taxon>
        <taxon>Chrysophyceae</taxon>
        <taxon>Chromulinales</taxon>
        <taxon>Chromulinaceae</taxon>
        <taxon>Spumella</taxon>
    </lineage>
</organism>
<dbReference type="Gene3D" id="3.40.30.10">
    <property type="entry name" value="Glutaredoxin"/>
    <property type="match status" value="1"/>
</dbReference>
<dbReference type="PANTHER" id="PTHR11571:SF150">
    <property type="entry name" value="GLUTATHIONE S-TRANSFERASE"/>
    <property type="match status" value="1"/>
</dbReference>
<dbReference type="SFLD" id="SFLDS00019">
    <property type="entry name" value="Glutathione_Transferase_(cytos"/>
    <property type="match status" value="1"/>
</dbReference>
<evidence type="ECO:0000259" key="2">
    <source>
        <dbReference type="PROSITE" id="PS50405"/>
    </source>
</evidence>
<dbReference type="CDD" id="cd03192">
    <property type="entry name" value="GST_C_Sigma_like"/>
    <property type="match status" value="1"/>
</dbReference>
<dbReference type="InterPro" id="IPR050213">
    <property type="entry name" value="GST_superfamily"/>
</dbReference>
<reference evidence="3" key="1">
    <citation type="submission" date="2021-01" db="EMBL/GenBank/DDBJ databases">
        <authorList>
            <person name="Corre E."/>
            <person name="Pelletier E."/>
            <person name="Niang G."/>
            <person name="Scheremetjew M."/>
            <person name="Finn R."/>
            <person name="Kale V."/>
            <person name="Holt S."/>
            <person name="Cochrane G."/>
            <person name="Meng A."/>
            <person name="Brown T."/>
            <person name="Cohen L."/>
        </authorList>
    </citation>
    <scope>NUCLEOTIDE SEQUENCE</scope>
    <source>
        <strain evidence="3">CCAP 955/1</strain>
    </source>
</reference>
<name>A0A7S3LZ67_9STRA</name>
<dbReference type="EMBL" id="HBIC01004984">
    <property type="protein sequence ID" value="CAE0273851.1"/>
    <property type="molecule type" value="Transcribed_RNA"/>
</dbReference>
<dbReference type="AlphaFoldDB" id="A0A7S3LZ67"/>
<dbReference type="SUPFAM" id="SSF52833">
    <property type="entry name" value="Thioredoxin-like"/>
    <property type="match status" value="1"/>
</dbReference>
<dbReference type="InterPro" id="IPR004046">
    <property type="entry name" value="GST_C"/>
</dbReference>
<evidence type="ECO:0000313" key="3">
    <source>
        <dbReference type="EMBL" id="CAE0273851.1"/>
    </source>
</evidence>
<dbReference type="Gene3D" id="1.20.1050.10">
    <property type="match status" value="1"/>
</dbReference>
<gene>
    <name evidence="3" type="ORF">SELO1098_LOCUS2677</name>
</gene>
<dbReference type="InterPro" id="IPR010987">
    <property type="entry name" value="Glutathione-S-Trfase_C-like"/>
</dbReference>
<dbReference type="SUPFAM" id="SSF47616">
    <property type="entry name" value="GST C-terminal domain-like"/>
    <property type="match status" value="1"/>
</dbReference>
<dbReference type="GO" id="GO:0006749">
    <property type="term" value="P:glutathione metabolic process"/>
    <property type="evidence" value="ECO:0007669"/>
    <property type="project" value="TreeGrafter"/>
</dbReference>
<evidence type="ECO:0000259" key="1">
    <source>
        <dbReference type="PROSITE" id="PS50404"/>
    </source>
</evidence>
<dbReference type="Pfam" id="PF14497">
    <property type="entry name" value="GST_C_3"/>
    <property type="match status" value="1"/>
</dbReference>
<dbReference type="SFLD" id="SFLDG01205">
    <property type="entry name" value="AMPS.1"/>
    <property type="match status" value="1"/>
</dbReference>
<evidence type="ECO:0008006" key="4">
    <source>
        <dbReference type="Google" id="ProtNLM"/>
    </source>
</evidence>